<dbReference type="EC" id="2.7.1.180" evidence="2 11"/>
<dbReference type="InterPro" id="IPR024932">
    <property type="entry name" value="ApbE"/>
</dbReference>
<dbReference type="Gene3D" id="3.10.520.10">
    <property type="entry name" value="ApbE-like domains"/>
    <property type="match status" value="1"/>
</dbReference>
<dbReference type="AlphaFoldDB" id="A0A142BDS5"/>
<accession>A0A142BDS5</accession>
<dbReference type="PANTHER" id="PTHR30040">
    <property type="entry name" value="THIAMINE BIOSYNTHESIS LIPOPROTEIN APBE"/>
    <property type="match status" value="1"/>
</dbReference>
<evidence type="ECO:0000256" key="6">
    <source>
        <dbReference type="ARBA" id="ARBA00022723"/>
    </source>
</evidence>
<dbReference type="SUPFAM" id="SSF143631">
    <property type="entry name" value="ApbE-like"/>
    <property type="match status" value="1"/>
</dbReference>
<keyword evidence="4 11" id="KW-0285">Flavoprotein</keyword>
<evidence type="ECO:0000256" key="1">
    <source>
        <dbReference type="ARBA" id="ARBA00008282"/>
    </source>
</evidence>
<evidence type="ECO:0000256" key="9">
    <source>
        <dbReference type="ARBA" id="ARBA00031306"/>
    </source>
</evidence>
<dbReference type="OrthoDB" id="9778595at2"/>
<comment type="catalytic activity">
    <reaction evidence="10 11">
        <text>L-threonyl-[protein] + FAD = FMN-L-threonyl-[protein] + AMP + H(+)</text>
        <dbReference type="Rhea" id="RHEA:36847"/>
        <dbReference type="Rhea" id="RHEA-COMP:11060"/>
        <dbReference type="Rhea" id="RHEA-COMP:11061"/>
        <dbReference type="ChEBI" id="CHEBI:15378"/>
        <dbReference type="ChEBI" id="CHEBI:30013"/>
        <dbReference type="ChEBI" id="CHEBI:57692"/>
        <dbReference type="ChEBI" id="CHEBI:74257"/>
        <dbReference type="ChEBI" id="CHEBI:456215"/>
        <dbReference type="EC" id="2.7.1.180"/>
    </reaction>
</comment>
<name>A0A142BDS5_9GAMM</name>
<dbReference type="InterPro" id="IPR003374">
    <property type="entry name" value="ApbE-like_sf"/>
</dbReference>
<organism evidence="13 14">
    <name type="scientific">Endozoicomonas montiporae CL-33</name>
    <dbReference type="NCBI Taxonomy" id="570277"/>
    <lineage>
        <taxon>Bacteria</taxon>
        <taxon>Pseudomonadati</taxon>
        <taxon>Pseudomonadota</taxon>
        <taxon>Gammaproteobacteria</taxon>
        <taxon>Oceanospirillales</taxon>
        <taxon>Endozoicomonadaceae</taxon>
        <taxon>Endozoicomonas</taxon>
    </lineage>
</organism>
<evidence type="ECO:0000256" key="12">
    <source>
        <dbReference type="PIRSR" id="PIRSR006268-2"/>
    </source>
</evidence>
<protein>
    <recommendedName>
        <fullName evidence="3 11">FAD:protein FMN transferase</fullName>
        <ecNumber evidence="2 11">2.7.1.180</ecNumber>
    </recommendedName>
    <alternativeName>
        <fullName evidence="9 11">Flavin transferase</fullName>
    </alternativeName>
</protein>
<evidence type="ECO:0000256" key="4">
    <source>
        <dbReference type="ARBA" id="ARBA00022630"/>
    </source>
</evidence>
<evidence type="ECO:0000313" key="13">
    <source>
        <dbReference type="EMBL" id="AMO56901.1"/>
    </source>
</evidence>
<evidence type="ECO:0000256" key="8">
    <source>
        <dbReference type="ARBA" id="ARBA00022842"/>
    </source>
</evidence>
<evidence type="ECO:0000256" key="7">
    <source>
        <dbReference type="ARBA" id="ARBA00022827"/>
    </source>
</evidence>
<evidence type="ECO:0000256" key="5">
    <source>
        <dbReference type="ARBA" id="ARBA00022679"/>
    </source>
</evidence>
<evidence type="ECO:0000256" key="3">
    <source>
        <dbReference type="ARBA" id="ARBA00016337"/>
    </source>
</evidence>
<feature type="binding site" evidence="12">
    <location>
        <position position="207"/>
    </location>
    <ligand>
        <name>Mg(2+)</name>
        <dbReference type="ChEBI" id="CHEBI:18420"/>
    </ligand>
</feature>
<comment type="cofactor">
    <cofactor evidence="12">
        <name>Mg(2+)</name>
        <dbReference type="ChEBI" id="CHEBI:18420"/>
    </cofactor>
    <cofactor evidence="12">
        <name>Mn(2+)</name>
        <dbReference type="ChEBI" id="CHEBI:29035"/>
    </cofactor>
    <text evidence="12">Magnesium. Can also use manganese.</text>
</comment>
<evidence type="ECO:0000256" key="2">
    <source>
        <dbReference type="ARBA" id="ARBA00011955"/>
    </source>
</evidence>
<dbReference type="PATRIC" id="fig|570277.3.peg.3085"/>
<dbReference type="GO" id="GO:0016740">
    <property type="term" value="F:transferase activity"/>
    <property type="evidence" value="ECO:0007669"/>
    <property type="project" value="UniProtKB-UniRule"/>
</dbReference>
<keyword evidence="13" id="KW-0449">Lipoprotein</keyword>
<dbReference type="Proteomes" id="UP000071065">
    <property type="component" value="Chromosome"/>
</dbReference>
<feature type="binding site" evidence="12">
    <location>
        <position position="322"/>
    </location>
    <ligand>
        <name>Mg(2+)</name>
        <dbReference type="ChEBI" id="CHEBI:18420"/>
    </ligand>
</feature>
<dbReference type="GO" id="GO:0046872">
    <property type="term" value="F:metal ion binding"/>
    <property type="evidence" value="ECO:0007669"/>
    <property type="project" value="UniProtKB-UniRule"/>
</dbReference>
<sequence length="372" mass="40646">MLLTRSYKRSLLLGMVLLIAALYVIGSRPRLKHFHGHTMGTTYSVSYAATLFSDPVKDVQADVERALEDINDKMSTYRPDSELMQFNRAPVGKPFKASDELVDLVHRSLHFSRISDGAYDVTVGPLVNLWGFGPSDKDKKQPKKKLPADQDGQVDPVLWMLANYPTEVPGDDAINAALDRVGYQYLTVDTAQDILTREKDLFVDLSSIAKGYGVDKAGDALKHRGINNFMVEIGGEVLVNGRKPDGTAWRLGIRGPAMTAGGMPALVVTIGDRALATSGDYLNFFEIDGQKFSHMINPHTGRPEVSRLAEVAVIADTAADGDALATLFMVLGDKKGLALANREGIAAYFTYHSEDGGFKSQSSEAFKPYLQN</sequence>
<feature type="binding site" evidence="12">
    <location>
        <position position="326"/>
    </location>
    <ligand>
        <name>Mg(2+)</name>
        <dbReference type="ChEBI" id="CHEBI:18420"/>
    </ligand>
</feature>
<dbReference type="Pfam" id="PF02424">
    <property type="entry name" value="ApbE"/>
    <property type="match status" value="1"/>
</dbReference>
<dbReference type="EMBL" id="CP013251">
    <property type="protein sequence ID" value="AMO56901.1"/>
    <property type="molecule type" value="Genomic_DNA"/>
</dbReference>
<proteinExistence type="inferred from homology"/>
<dbReference type="PANTHER" id="PTHR30040:SF2">
    <property type="entry name" value="FAD:PROTEIN FMN TRANSFERASE"/>
    <property type="match status" value="1"/>
</dbReference>
<evidence type="ECO:0000313" key="14">
    <source>
        <dbReference type="Proteomes" id="UP000071065"/>
    </source>
</evidence>
<keyword evidence="5 11" id="KW-0808">Transferase</keyword>
<keyword evidence="8 11" id="KW-0460">Magnesium</keyword>
<evidence type="ECO:0000256" key="11">
    <source>
        <dbReference type="PIRNR" id="PIRNR006268"/>
    </source>
</evidence>
<comment type="similarity">
    <text evidence="1 11">Belongs to the ApbE family.</text>
</comment>
<gene>
    <name evidence="13" type="primary">apbE</name>
    <name evidence="13" type="ORF">EZMO1_2855</name>
</gene>
<evidence type="ECO:0000256" key="10">
    <source>
        <dbReference type="ARBA" id="ARBA00048540"/>
    </source>
</evidence>
<dbReference type="PIRSF" id="PIRSF006268">
    <property type="entry name" value="ApbE"/>
    <property type="match status" value="1"/>
</dbReference>
<keyword evidence="7 11" id="KW-0274">FAD</keyword>
<keyword evidence="6 11" id="KW-0479">Metal-binding</keyword>
<dbReference type="KEGG" id="emp:EZMO1_2855"/>
<dbReference type="STRING" id="570277.EZMO1_2855"/>
<reference evidence="13 14" key="1">
    <citation type="journal article" date="2016" name="Front. Microbiol.">
        <title>Genomic Insight into the Host-Endosymbiont Relationship of Endozoicomonas montiporae CL-33(T) with its Coral Host.</title>
        <authorList>
            <person name="Ding J.-Y."/>
            <person name="Shiu J.-H."/>
            <person name="Chen W.-M."/>
            <person name="Chiang Y.-R."/>
            <person name="Tang S.-L."/>
        </authorList>
    </citation>
    <scope>NUCLEOTIDE SEQUENCE [LARGE SCALE GENOMIC DNA]</scope>
    <source>
        <strain evidence="13 14">CL-33</strain>
    </source>
</reference>